<keyword evidence="2" id="KW-1185">Reference proteome</keyword>
<protein>
    <submittedName>
        <fullName evidence="1">Uncharacterized protein</fullName>
    </submittedName>
</protein>
<name>A0A288Q829_9LACO</name>
<evidence type="ECO:0000313" key="1">
    <source>
        <dbReference type="EMBL" id="RDL06636.1"/>
    </source>
</evidence>
<dbReference type="Proteomes" id="UP000254912">
    <property type="component" value="Unassembled WGS sequence"/>
</dbReference>
<comment type="caution">
    <text evidence="1">The sequence shown here is derived from an EMBL/GenBank/DDBJ whole genome shotgun (WGS) entry which is preliminary data.</text>
</comment>
<dbReference type="EMBL" id="QRAS01000002">
    <property type="protein sequence ID" value="RDL06636.1"/>
    <property type="molecule type" value="Genomic_DNA"/>
</dbReference>
<reference evidence="1 2" key="1">
    <citation type="submission" date="2018-07" db="EMBL/GenBank/DDBJ databases">
        <title>Genomic Encyclopedia of Type Strains, Phase III (KMG-III): the genomes of soil and plant-associated and newly described type strains.</title>
        <authorList>
            <person name="Whitman W."/>
        </authorList>
    </citation>
    <scope>NUCLEOTIDE SEQUENCE [LARGE SCALE GENOMIC DNA]</scope>
    <source>
        <strain evidence="1 2">CECT 7031</strain>
    </source>
</reference>
<dbReference type="RefSeq" id="WP_164699406.1">
    <property type="nucleotide sequence ID" value="NZ_BJYO01000003.1"/>
</dbReference>
<dbReference type="AlphaFoldDB" id="A0A288Q829"/>
<proteinExistence type="predicted"/>
<dbReference type="GeneID" id="94546825"/>
<organism evidence="1 2">
    <name type="scientific">Weissella soli</name>
    <dbReference type="NCBI Taxonomy" id="155866"/>
    <lineage>
        <taxon>Bacteria</taxon>
        <taxon>Bacillati</taxon>
        <taxon>Bacillota</taxon>
        <taxon>Bacilli</taxon>
        <taxon>Lactobacillales</taxon>
        <taxon>Lactobacillaceae</taxon>
        <taxon>Weissella</taxon>
    </lineage>
</organism>
<gene>
    <name evidence="1" type="ORF">DFP99_1019</name>
</gene>
<sequence length="46" mass="5200">MAHTLLAIVGLFAAVSLIVLGRDLRRMQYTIYGLVIVALTGWYWFS</sequence>
<dbReference type="KEGG" id="wso:WSWS_00033"/>
<accession>A0A288Q829</accession>
<evidence type="ECO:0000313" key="2">
    <source>
        <dbReference type="Proteomes" id="UP000254912"/>
    </source>
</evidence>